<sequence length="126" mass="14080">MRAENSDRGPVYRSSDPSGDNWAMACHLSALCGYLFPFGNVIGPLVLWLFKGKQISQVDQHGKEALNFQISVTLYMFASMLLMLIGIGVVLLVALSIFTLVMIIIATIKARNGELYHYPLTIRFLR</sequence>
<evidence type="ECO:0000256" key="2">
    <source>
        <dbReference type="ARBA" id="ARBA00022692"/>
    </source>
</evidence>
<feature type="transmembrane region" description="Helical" evidence="5">
    <location>
        <begin position="22"/>
        <end position="50"/>
    </location>
</feature>
<comment type="subcellular location">
    <subcellularLocation>
        <location evidence="1">Membrane</location>
        <topology evidence="1">Multi-pass membrane protein</topology>
    </subcellularLocation>
</comment>
<evidence type="ECO:0000313" key="7">
    <source>
        <dbReference type="Proteomes" id="UP000035036"/>
    </source>
</evidence>
<proteinExistence type="predicted"/>
<organism evidence="6 7">
    <name type="scientific">Geoalkalibacter subterraneus</name>
    <dbReference type="NCBI Taxonomy" id="483547"/>
    <lineage>
        <taxon>Bacteria</taxon>
        <taxon>Pseudomonadati</taxon>
        <taxon>Thermodesulfobacteriota</taxon>
        <taxon>Desulfuromonadia</taxon>
        <taxon>Desulfuromonadales</taxon>
        <taxon>Geoalkalibacteraceae</taxon>
        <taxon>Geoalkalibacter</taxon>
    </lineage>
</organism>
<keyword evidence="2 5" id="KW-0812">Transmembrane</keyword>
<evidence type="ECO:0000256" key="4">
    <source>
        <dbReference type="ARBA" id="ARBA00023136"/>
    </source>
</evidence>
<gene>
    <name evidence="6" type="ORF">GSUB_02000</name>
</gene>
<reference evidence="6 7" key="1">
    <citation type="journal article" date="2015" name="Genome Announc.">
        <title>Genomes of Geoalkalibacter ferrihydriticus Z-0531T and Geoalkalibacter subterraneus Red1T, Two Haloalkaliphilic Metal-Reducing Deltaproteobacteria.</title>
        <authorList>
            <person name="Badalamenti J.P."/>
            <person name="Krajmalnik-Brown R."/>
            <person name="Torres C.I."/>
            <person name="Bond D.R."/>
        </authorList>
    </citation>
    <scope>NUCLEOTIDE SEQUENCE [LARGE SCALE GENOMIC DNA]</scope>
    <source>
        <strain evidence="6 7">Red1</strain>
    </source>
</reference>
<dbReference type="AlphaFoldDB" id="A0A0B5FT77"/>
<accession>A0A0B5FT77</accession>
<dbReference type="HOGENOM" id="CLU_104196_0_2_7"/>
<dbReference type="InterPro" id="IPR019109">
    <property type="entry name" value="MamF_MmsF"/>
</dbReference>
<evidence type="ECO:0000313" key="6">
    <source>
        <dbReference type="EMBL" id="AJF07864.1"/>
    </source>
</evidence>
<evidence type="ECO:0000256" key="5">
    <source>
        <dbReference type="SAM" id="Phobius"/>
    </source>
</evidence>
<protein>
    <recommendedName>
        <fullName evidence="8">Orotate phosphoribosyltransferase</fullName>
    </recommendedName>
</protein>
<keyword evidence="4 5" id="KW-0472">Membrane</keyword>
<dbReference type="STRING" id="483547.GSUB_02000"/>
<name>A0A0B5FT77_9BACT</name>
<evidence type="ECO:0008006" key="8">
    <source>
        <dbReference type="Google" id="ProtNLM"/>
    </source>
</evidence>
<dbReference type="KEGG" id="gsb:GSUB_02000"/>
<keyword evidence="7" id="KW-1185">Reference proteome</keyword>
<evidence type="ECO:0000256" key="1">
    <source>
        <dbReference type="ARBA" id="ARBA00004141"/>
    </source>
</evidence>
<keyword evidence="3 5" id="KW-1133">Transmembrane helix</keyword>
<dbReference type="EMBL" id="CP010311">
    <property type="protein sequence ID" value="AJF07864.1"/>
    <property type="molecule type" value="Genomic_DNA"/>
</dbReference>
<dbReference type="OrthoDB" id="9808930at2"/>
<dbReference type="Pfam" id="PF09685">
    <property type="entry name" value="MamF_MmsF"/>
    <property type="match status" value="1"/>
</dbReference>
<dbReference type="Proteomes" id="UP000035036">
    <property type="component" value="Chromosome"/>
</dbReference>
<feature type="transmembrane region" description="Helical" evidence="5">
    <location>
        <begin position="81"/>
        <end position="108"/>
    </location>
</feature>
<evidence type="ECO:0000256" key="3">
    <source>
        <dbReference type="ARBA" id="ARBA00022989"/>
    </source>
</evidence>